<dbReference type="Pfam" id="PF01040">
    <property type="entry name" value="UbiA"/>
    <property type="match status" value="1"/>
</dbReference>
<evidence type="ECO:0000256" key="3">
    <source>
        <dbReference type="ARBA" id="ARBA00022989"/>
    </source>
</evidence>
<evidence type="ECO:0000256" key="1">
    <source>
        <dbReference type="ARBA" id="ARBA00004651"/>
    </source>
</evidence>
<dbReference type="PaxDb" id="589924-Ferp_1575"/>
<dbReference type="GO" id="GO:0016765">
    <property type="term" value="F:transferase activity, transferring alkyl or aryl (other than methyl) groups"/>
    <property type="evidence" value="ECO:0007669"/>
    <property type="project" value="InterPro"/>
</dbReference>
<dbReference type="InterPro" id="IPR000537">
    <property type="entry name" value="UbiA_prenyltransferase"/>
</dbReference>
<feature type="transmembrane region" description="Helical" evidence="5">
    <location>
        <begin position="109"/>
        <end position="132"/>
    </location>
</feature>
<dbReference type="EMBL" id="CP001899">
    <property type="protein sequence ID" value="ADC65724.1"/>
    <property type="molecule type" value="Genomic_DNA"/>
</dbReference>
<feature type="transmembrane region" description="Helical" evidence="5">
    <location>
        <begin position="153"/>
        <end position="174"/>
    </location>
</feature>
<organism evidence="6 7">
    <name type="scientific">Ferroglobus placidus (strain DSM 10642 / AEDII12DO)</name>
    <dbReference type="NCBI Taxonomy" id="589924"/>
    <lineage>
        <taxon>Archaea</taxon>
        <taxon>Methanobacteriati</taxon>
        <taxon>Methanobacteriota</taxon>
        <taxon>Archaeoglobi</taxon>
        <taxon>Archaeoglobales</taxon>
        <taxon>Archaeoglobaceae</taxon>
        <taxon>Ferroglobus</taxon>
    </lineage>
</organism>
<keyword evidence="4 5" id="KW-0472">Membrane</keyword>
<sequence length="224" mass="24815">MEAVKASMFVVVSAFFRVLFAQKIAGMFDLELSLAFSLVVLSIYTLDRSFDYISKQGLIAALIFVSAAIALSNNPAVPLLALFIGFMYSKGIKGVRLKGGYGIKNIVTALTWGTVIAFYSKIGSFIIAFFAVKSFIITILNDFRDVEDDLKNGIITIPAILGERAVYFLLFVHFTFHGLIFSFLPLTPYLFSLTSGLFCIWKIKPKIAQAEFIIQPFLIELSSA</sequence>
<dbReference type="eggNOG" id="arCOG00481">
    <property type="taxonomic scope" value="Archaea"/>
</dbReference>
<reference evidence="6 7" key="2">
    <citation type="journal article" date="2011" name="Stand. Genomic Sci.">
        <title>Complete genome sequence of Ferroglobus placidus AEDII12DO.</title>
        <authorList>
            <person name="Anderson I."/>
            <person name="Risso C."/>
            <person name="Holmes D."/>
            <person name="Lucas S."/>
            <person name="Copeland A."/>
            <person name="Lapidus A."/>
            <person name="Cheng J.F."/>
            <person name="Bruce D."/>
            <person name="Goodwin L."/>
            <person name="Pitluck S."/>
            <person name="Saunders E."/>
            <person name="Brettin T."/>
            <person name="Detter J.C."/>
            <person name="Han C."/>
            <person name="Tapia R."/>
            <person name="Larimer F."/>
            <person name="Land M."/>
            <person name="Hauser L."/>
            <person name="Woyke T."/>
            <person name="Lovley D."/>
            <person name="Kyrpides N."/>
            <person name="Ivanova N."/>
        </authorList>
    </citation>
    <scope>NUCLEOTIDE SEQUENCE [LARGE SCALE GENOMIC DNA]</scope>
    <source>
        <strain evidence="7">DSM 10642 / AEDII12DO</strain>
    </source>
</reference>
<name>D3RZ11_FERPA</name>
<keyword evidence="3 5" id="KW-1133">Transmembrane helix</keyword>
<keyword evidence="6" id="KW-0808">Transferase</keyword>
<protein>
    <submittedName>
        <fullName evidence="6">UbiA prenyltransferase</fullName>
    </submittedName>
</protein>
<keyword evidence="2 5" id="KW-0812">Transmembrane</keyword>
<dbReference type="GeneID" id="8779096"/>
<dbReference type="KEGG" id="fpl:Ferp_1575"/>
<gene>
    <name evidence="6" type="ordered locus">Ferp_1575</name>
</gene>
<dbReference type="RefSeq" id="WP_012966064.1">
    <property type="nucleotide sequence ID" value="NC_013849.1"/>
</dbReference>
<evidence type="ECO:0000256" key="4">
    <source>
        <dbReference type="ARBA" id="ARBA00023136"/>
    </source>
</evidence>
<evidence type="ECO:0000256" key="2">
    <source>
        <dbReference type="ARBA" id="ARBA00022692"/>
    </source>
</evidence>
<feature type="transmembrane region" description="Helical" evidence="5">
    <location>
        <begin position="180"/>
        <end position="201"/>
    </location>
</feature>
<dbReference type="HOGENOM" id="CLU_1232721_0_0_2"/>
<evidence type="ECO:0000256" key="5">
    <source>
        <dbReference type="SAM" id="Phobius"/>
    </source>
</evidence>
<feature type="transmembrane region" description="Helical" evidence="5">
    <location>
        <begin position="58"/>
        <end position="89"/>
    </location>
</feature>
<comment type="subcellular location">
    <subcellularLocation>
        <location evidence="1">Cell membrane</location>
        <topology evidence="1">Multi-pass membrane protein</topology>
    </subcellularLocation>
</comment>
<evidence type="ECO:0000313" key="7">
    <source>
        <dbReference type="Proteomes" id="UP000002613"/>
    </source>
</evidence>
<dbReference type="OrthoDB" id="293340at2157"/>
<dbReference type="Proteomes" id="UP000002613">
    <property type="component" value="Chromosome"/>
</dbReference>
<dbReference type="AlphaFoldDB" id="D3RZ11"/>
<evidence type="ECO:0000313" key="6">
    <source>
        <dbReference type="EMBL" id="ADC65724.1"/>
    </source>
</evidence>
<dbReference type="GO" id="GO:0005886">
    <property type="term" value="C:plasma membrane"/>
    <property type="evidence" value="ECO:0007669"/>
    <property type="project" value="UniProtKB-SubCell"/>
</dbReference>
<accession>D3RZ11</accession>
<reference evidence="7" key="1">
    <citation type="submission" date="2010-02" db="EMBL/GenBank/DDBJ databases">
        <title>Complete sequence of Ferroglobus placidus DSM 10642.</title>
        <authorList>
            <consortium name="US DOE Joint Genome Institute"/>
            <person name="Lucas S."/>
            <person name="Copeland A."/>
            <person name="Lapidus A."/>
            <person name="Cheng J.-F."/>
            <person name="Bruce D."/>
            <person name="Goodwin L."/>
            <person name="Pitluck S."/>
            <person name="Saunders E."/>
            <person name="Brettin T."/>
            <person name="Detter J.C."/>
            <person name="Han C."/>
            <person name="Tapia R."/>
            <person name="Larimer F."/>
            <person name="Land M."/>
            <person name="Hauser L."/>
            <person name="Kyrpides N."/>
            <person name="Ivanova N."/>
            <person name="Holmes D."/>
            <person name="Lovley D."/>
            <person name="Kyrpides N."/>
            <person name="Anderson I.J."/>
            <person name="Woyke T."/>
        </authorList>
    </citation>
    <scope>NUCLEOTIDE SEQUENCE [LARGE SCALE GENOMIC DNA]</scope>
    <source>
        <strain evidence="7">DSM 10642 / AEDII12DO</strain>
    </source>
</reference>
<dbReference type="STRING" id="589924.Ferp_1575"/>
<feature type="transmembrane region" description="Helical" evidence="5">
    <location>
        <begin position="31"/>
        <end position="46"/>
    </location>
</feature>
<proteinExistence type="predicted"/>
<keyword evidence="7" id="KW-1185">Reference proteome</keyword>